<dbReference type="RefSeq" id="WP_150780754.1">
    <property type="nucleotide sequence ID" value="NZ_CABVIH010000017.1"/>
</dbReference>
<evidence type="ECO:0000256" key="1">
    <source>
        <dbReference type="SAM" id="Phobius"/>
    </source>
</evidence>
<dbReference type="Proteomes" id="UP000375525">
    <property type="component" value="Unassembled WGS sequence"/>
</dbReference>
<keyword evidence="1" id="KW-0472">Membrane</keyword>
<dbReference type="EMBL" id="CABVIH010000017">
    <property type="protein sequence ID" value="VVP15093.1"/>
    <property type="molecule type" value="Genomic_DNA"/>
</dbReference>
<evidence type="ECO:0000313" key="3">
    <source>
        <dbReference type="Proteomes" id="UP000375525"/>
    </source>
</evidence>
<reference evidence="2 3" key="1">
    <citation type="submission" date="2019-09" db="EMBL/GenBank/DDBJ databases">
        <authorList>
            <person name="Chandra G."/>
            <person name="Truman W A."/>
        </authorList>
    </citation>
    <scope>NUCLEOTIDE SEQUENCE [LARGE SCALE GENOMIC DNA]</scope>
    <source>
        <strain evidence="2">PS880</strain>
    </source>
</reference>
<gene>
    <name evidence="2" type="ORF">PS880_03519</name>
</gene>
<name>A0A5E7LSM7_PSEFL</name>
<organism evidence="2 3">
    <name type="scientific">Pseudomonas fluorescens</name>
    <dbReference type="NCBI Taxonomy" id="294"/>
    <lineage>
        <taxon>Bacteria</taxon>
        <taxon>Pseudomonadati</taxon>
        <taxon>Pseudomonadota</taxon>
        <taxon>Gammaproteobacteria</taxon>
        <taxon>Pseudomonadales</taxon>
        <taxon>Pseudomonadaceae</taxon>
        <taxon>Pseudomonas</taxon>
    </lineage>
</organism>
<evidence type="ECO:0008006" key="4">
    <source>
        <dbReference type="Google" id="ProtNLM"/>
    </source>
</evidence>
<keyword evidence="1" id="KW-0812">Transmembrane</keyword>
<keyword evidence="1" id="KW-1133">Transmembrane helix</keyword>
<evidence type="ECO:0000313" key="2">
    <source>
        <dbReference type="EMBL" id="VVP15093.1"/>
    </source>
</evidence>
<protein>
    <recommendedName>
        <fullName evidence="4">Ammonia monooxygenase</fullName>
    </recommendedName>
</protein>
<proteinExistence type="predicted"/>
<dbReference type="OrthoDB" id="7021408at2"/>
<feature type="transmembrane region" description="Helical" evidence="1">
    <location>
        <begin position="58"/>
        <end position="79"/>
    </location>
</feature>
<dbReference type="AlphaFoldDB" id="A0A5E7LSM7"/>
<feature type="transmembrane region" description="Helical" evidence="1">
    <location>
        <begin position="26"/>
        <end position="46"/>
    </location>
</feature>
<sequence>MKTLLCLLIATGVGAALQYAGVPHGLLLGSILASALIASNLQGFHLQPWSVDSAAIETISMVAFSGGLNVVFILTHHLVRMVVLHFAPALLVQPRRWREEV</sequence>
<accession>A0A5E7LSM7</accession>